<dbReference type="Proteomes" id="UP000016412">
    <property type="component" value="Unassembled WGS sequence"/>
</dbReference>
<protein>
    <submittedName>
        <fullName evidence="3">DNA-binding helix-turn-helix protein</fullName>
    </submittedName>
</protein>
<dbReference type="InterPro" id="IPR010982">
    <property type="entry name" value="Lambda_DNA-bd_dom_sf"/>
</dbReference>
<dbReference type="InterPro" id="IPR001387">
    <property type="entry name" value="Cro/C1-type_HTH"/>
</dbReference>
<dbReference type="Pfam" id="PF07883">
    <property type="entry name" value="Cupin_2"/>
    <property type="match status" value="1"/>
</dbReference>
<dbReference type="InterPro" id="IPR050807">
    <property type="entry name" value="TransReg_Diox_bact_type"/>
</dbReference>
<keyword evidence="1 3" id="KW-0238">DNA-binding</keyword>
<dbReference type="STRING" id="1125725.HMPREF1325_0194"/>
<dbReference type="SUPFAM" id="SSF47413">
    <property type="entry name" value="lambda repressor-like DNA-binding domains"/>
    <property type="match status" value="1"/>
</dbReference>
<dbReference type="CDD" id="cd00093">
    <property type="entry name" value="HTH_XRE"/>
    <property type="match status" value="1"/>
</dbReference>
<organism evidence="3 4">
    <name type="scientific">Treponema socranskii subsp. socranskii VPI DR56BR1116 = ATCC 35536</name>
    <dbReference type="NCBI Taxonomy" id="1125725"/>
    <lineage>
        <taxon>Bacteria</taxon>
        <taxon>Pseudomonadati</taxon>
        <taxon>Spirochaetota</taxon>
        <taxon>Spirochaetia</taxon>
        <taxon>Spirochaetales</taxon>
        <taxon>Treponemataceae</taxon>
        <taxon>Treponema</taxon>
    </lineage>
</organism>
<dbReference type="GO" id="GO:0005829">
    <property type="term" value="C:cytosol"/>
    <property type="evidence" value="ECO:0007669"/>
    <property type="project" value="TreeGrafter"/>
</dbReference>
<dbReference type="InterPro" id="IPR014710">
    <property type="entry name" value="RmlC-like_jellyroll"/>
</dbReference>
<dbReference type="PANTHER" id="PTHR46797:SF19">
    <property type="entry name" value="BLL2473 PROTEIN"/>
    <property type="match status" value="1"/>
</dbReference>
<dbReference type="Gene3D" id="2.60.120.10">
    <property type="entry name" value="Jelly Rolls"/>
    <property type="match status" value="1"/>
</dbReference>
<comment type="caution">
    <text evidence="3">The sequence shown here is derived from an EMBL/GenBank/DDBJ whole genome shotgun (WGS) entry which is preliminary data.</text>
</comment>
<dbReference type="eggNOG" id="COG1396">
    <property type="taxonomic scope" value="Bacteria"/>
</dbReference>
<accession>U1FMX6</accession>
<dbReference type="PROSITE" id="PS50943">
    <property type="entry name" value="HTH_CROC1"/>
    <property type="match status" value="1"/>
</dbReference>
<dbReference type="SUPFAM" id="SSF51182">
    <property type="entry name" value="RmlC-like cupins"/>
    <property type="match status" value="1"/>
</dbReference>
<name>U1FMX6_TRESO</name>
<dbReference type="InterPro" id="IPR013096">
    <property type="entry name" value="Cupin_2"/>
</dbReference>
<dbReference type="PATRIC" id="fig|1125725.3.peg.809"/>
<reference evidence="3 4" key="1">
    <citation type="submission" date="2013-08" db="EMBL/GenBank/DDBJ databases">
        <authorList>
            <person name="Durkin A.S."/>
            <person name="Haft D.R."/>
            <person name="McCorrison J."/>
            <person name="Torralba M."/>
            <person name="Gillis M."/>
            <person name="Haft D.H."/>
            <person name="Methe B."/>
            <person name="Sutton G."/>
            <person name="Nelson K.E."/>
        </authorList>
    </citation>
    <scope>NUCLEOTIDE SEQUENCE [LARGE SCALE GENOMIC DNA]</scope>
    <source>
        <strain evidence="3 4">VPI DR56BR1116</strain>
    </source>
</reference>
<sequence length="184" mass="20893">MEELNIGKKIQELRLQKGFTMRKLALKADITASMLSQIENGQVNPSINTLRSIAEVLETPLYCFFREEFRPEPLVTPATRKTIGRKDKPDVVYELLTADTKGNIEFCMMVIPPYTSSNTDRQSHLGEETAFMYSGEKVDLDVEGTFFELHPGDSIRIPAQAKHVWHNKTDMKVQVIFAVTPPSF</sequence>
<dbReference type="InterPro" id="IPR011051">
    <property type="entry name" value="RmlC_Cupin_sf"/>
</dbReference>
<evidence type="ECO:0000313" key="3">
    <source>
        <dbReference type="EMBL" id="ERF61193.1"/>
    </source>
</evidence>
<dbReference type="PANTHER" id="PTHR46797">
    <property type="entry name" value="HTH-TYPE TRANSCRIPTIONAL REGULATOR"/>
    <property type="match status" value="1"/>
</dbReference>
<dbReference type="eggNOG" id="COG1917">
    <property type="taxonomic scope" value="Bacteria"/>
</dbReference>
<feature type="domain" description="HTH cro/C1-type" evidence="2">
    <location>
        <begin position="10"/>
        <end position="65"/>
    </location>
</feature>
<dbReference type="AlphaFoldDB" id="U1FMX6"/>
<gene>
    <name evidence="3" type="ORF">HMPREF1325_0194</name>
</gene>
<dbReference type="EMBL" id="AUZJ01000015">
    <property type="protein sequence ID" value="ERF61193.1"/>
    <property type="molecule type" value="Genomic_DNA"/>
</dbReference>
<dbReference type="GO" id="GO:0003677">
    <property type="term" value="F:DNA binding"/>
    <property type="evidence" value="ECO:0007669"/>
    <property type="project" value="UniProtKB-KW"/>
</dbReference>
<dbReference type="CDD" id="cd02209">
    <property type="entry name" value="cupin_XRE_C"/>
    <property type="match status" value="1"/>
</dbReference>
<evidence type="ECO:0000256" key="1">
    <source>
        <dbReference type="ARBA" id="ARBA00023125"/>
    </source>
</evidence>
<dbReference type="Gene3D" id="1.10.260.40">
    <property type="entry name" value="lambda repressor-like DNA-binding domains"/>
    <property type="match status" value="1"/>
</dbReference>
<dbReference type="RefSeq" id="WP_021329848.1">
    <property type="nucleotide sequence ID" value="NZ_AUZJ01000015.1"/>
</dbReference>
<dbReference type="SMART" id="SM00530">
    <property type="entry name" value="HTH_XRE"/>
    <property type="match status" value="1"/>
</dbReference>
<evidence type="ECO:0000259" key="2">
    <source>
        <dbReference type="PROSITE" id="PS50943"/>
    </source>
</evidence>
<evidence type="ECO:0000313" key="4">
    <source>
        <dbReference type="Proteomes" id="UP000016412"/>
    </source>
</evidence>
<dbReference type="Pfam" id="PF01381">
    <property type="entry name" value="HTH_3"/>
    <property type="match status" value="1"/>
</dbReference>
<dbReference type="GO" id="GO:0003700">
    <property type="term" value="F:DNA-binding transcription factor activity"/>
    <property type="evidence" value="ECO:0007669"/>
    <property type="project" value="TreeGrafter"/>
</dbReference>
<proteinExistence type="predicted"/>